<evidence type="ECO:0000313" key="14">
    <source>
        <dbReference type="Proteomes" id="UP000034681"/>
    </source>
</evidence>
<keyword evidence="7" id="KW-0676">Redox-active center</keyword>
<evidence type="ECO:0000256" key="5">
    <source>
        <dbReference type="ARBA" id="ARBA00023002"/>
    </source>
</evidence>
<dbReference type="GO" id="GO:0008379">
    <property type="term" value="F:thioredoxin peroxidase activity"/>
    <property type="evidence" value="ECO:0007669"/>
    <property type="project" value="TreeGrafter"/>
</dbReference>
<comment type="function">
    <text evidence="1">Thiol-specific peroxidase that catalyzes the reduction of hydrogen peroxide and organic hydroperoxides to water and alcohols, respectively. Plays a role in cell protection against oxidative stress by detoxifying peroxides and as sensor of hydrogen peroxide-mediated signaling events.</text>
</comment>
<dbReference type="PANTHER" id="PTHR42801:SF4">
    <property type="entry name" value="AHPC_TSA FAMILY PROTEIN"/>
    <property type="match status" value="1"/>
</dbReference>
<dbReference type="GO" id="GO:0034599">
    <property type="term" value="P:cellular response to oxidative stress"/>
    <property type="evidence" value="ECO:0007669"/>
    <property type="project" value="TreeGrafter"/>
</dbReference>
<dbReference type="InterPro" id="IPR000866">
    <property type="entry name" value="AhpC/TSA"/>
</dbReference>
<gene>
    <name evidence="13" type="ORF">PROH_15630</name>
</gene>
<dbReference type="eggNOG" id="COG1225">
    <property type="taxonomic scope" value="Bacteria"/>
</dbReference>
<dbReference type="OrthoDB" id="9801080at2"/>
<keyword evidence="5" id="KW-0560">Oxidoreductase</keyword>
<dbReference type="InterPro" id="IPR013766">
    <property type="entry name" value="Thioredoxin_domain"/>
</dbReference>
<accession>A0A0M2PRM2</accession>
<evidence type="ECO:0000256" key="8">
    <source>
        <dbReference type="ARBA" id="ARBA00032824"/>
    </source>
</evidence>
<reference evidence="13" key="1">
    <citation type="submission" date="2012-04" db="EMBL/GenBank/DDBJ databases">
        <authorList>
            <person name="Borisov I.G."/>
            <person name="Ivanikova N.V."/>
            <person name="Pinevich A.V."/>
        </authorList>
    </citation>
    <scope>NUCLEOTIDE SEQUENCE</scope>
    <source>
        <strain evidence="13">CALU 1027</strain>
    </source>
</reference>
<dbReference type="Gene3D" id="3.40.30.10">
    <property type="entry name" value="Glutaredoxin"/>
    <property type="match status" value="1"/>
</dbReference>
<comment type="catalytic activity">
    <reaction evidence="11">
        <text>a hydroperoxide + [thioredoxin]-dithiol = an alcohol + [thioredoxin]-disulfide + H2O</text>
        <dbReference type="Rhea" id="RHEA:62620"/>
        <dbReference type="Rhea" id="RHEA-COMP:10698"/>
        <dbReference type="Rhea" id="RHEA-COMP:10700"/>
        <dbReference type="ChEBI" id="CHEBI:15377"/>
        <dbReference type="ChEBI" id="CHEBI:29950"/>
        <dbReference type="ChEBI" id="CHEBI:30879"/>
        <dbReference type="ChEBI" id="CHEBI:35924"/>
        <dbReference type="ChEBI" id="CHEBI:50058"/>
        <dbReference type="EC" id="1.11.1.24"/>
    </reaction>
</comment>
<dbReference type="Proteomes" id="UP000034681">
    <property type="component" value="Unassembled WGS sequence"/>
</dbReference>
<evidence type="ECO:0000259" key="12">
    <source>
        <dbReference type="PROSITE" id="PS51352"/>
    </source>
</evidence>
<organism evidence="13 14">
    <name type="scientific">Prochlorothrix hollandica PCC 9006 = CALU 1027</name>
    <dbReference type="NCBI Taxonomy" id="317619"/>
    <lineage>
        <taxon>Bacteria</taxon>
        <taxon>Bacillati</taxon>
        <taxon>Cyanobacteriota</taxon>
        <taxon>Cyanophyceae</taxon>
        <taxon>Prochlorotrichales</taxon>
        <taxon>Prochlorotrichaceae</taxon>
        <taxon>Prochlorothrix</taxon>
    </lineage>
</organism>
<evidence type="ECO:0000256" key="9">
    <source>
        <dbReference type="ARBA" id="ARBA00038489"/>
    </source>
</evidence>
<evidence type="ECO:0000256" key="6">
    <source>
        <dbReference type="ARBA" id="ARBA00023157"/>
    </source>
</evidence>
<keyword evidence="4" id="KW-0049">Antioxidant</keyword>
<comment type="caution">
    <text evidence="13">The sequence shown here is derived from an EMBL/GenBank/DDBJ whole genome shotgun (WGS) entry which is preliminary data.</text>
</comment>
<keyword evidence="3" id="KW-0575">Peroxidase</keyword>
<protein>
    <recommendedName>
        <fullName evidence="2">thioredoxin-dependent peroxiredoxin</fullName>
        <ecNumber evidence="2">1.11.1.24</ecNumber>
    </recommendedName>
    <alternativeName>
        <fullName evidence="10">Bacterioferritin comigratory protein</fullName>
    </alternativeName>
    <alternativeName>
        <fullName evidence="8">Thioredoxin peroxidase</fullName>
    </alternativeName>
</protein>
<dbReference type="STRING" id="317619.GCA_000332315_02295"/>
<evidence type="ECO:0000256" key="3">
    <source>
        <dbReference type="ARBA" id="ARBA00022559"/>
    </source>
</evidence>
<evidence type="ECO:0000256" key="11">
    <source>
        <dbReference type="ARBA" id="ARBA00049091"/>
    </source>
</evidence>
<feature type="domain" description="Thioredoxin" evidence="12">
    <location>
        <begin position="38"/>
        <end position="184"/>
    </location>
</feature>
<evidence type="ECO:0000256" key="1">
    <source>
        <dbReference type="ARBA" id="ARBA00003330"/>
    </source>
</evidence>
<comment type="similarity">
    <text evidence="9">Belongs to the peroxiredoxin family. BCP/PrxQ subfamily.</text>
</comment>
<sequence length="190" mass="20776">MISRRNLLVGLLAIPPVTLLGFPFSLPKSKPLLGGPLPPLGQPAPDFTLSTNTGNGTLSLADFRGQWVVLYFYPKDFTSGCTLEAQRFQRDFRQYQSRNTQVLGISADDVDTHAQFCDAEGLQFPLLADVDGAVSRRYGSWLAPLSLRNTFVVDPQGILQAQFIAVSPVTHSAEVLARLDSLQLASLQRS</sequence>
<evidence type="ECO:0000256" key="10">
    <source>
        <dbReference type="ARBA" id="ARBA00041373"/>
    </source>
</evidence>
<dbReference type="GO" id="GO:0045454">
    <property type="term" value="P:cell redox homeostasis"/>
    <property type="evidence" value="ECO:0007669"/>
    <property type="project" value="TreeGrafter"/>
</dbReference>
<dbReference type="InterPro" id="IPR050924">
    <property type="entry name" value="Peroxiredoxin_BCP/PrxQ"/>
</dbReference>
<dbReference type="AlphaFoldDB" id="A0A0M2PRM2"/>
<evidence type="ECO:0000256" key="2">
    <source>
        <dbReference type="ARBA" id="ARBA00013017"/>
    </source>
</evidence>
<dbReference type="EMBL" id="AJTX02000006">
    <property type="protein sequence ID" value="KKI99185.1"/>
    <property type="molecule type" value="Genomic_DNA"/>
</dbReference>
<evidence type="ECO:0000313" key="13">
    <source>
        <dbReference type="EMBL" id="KKI99185.1"/>
    </source>
</evidence>
<dbReference type="PROSITE" id="PS51352">
    <property type="entry name" value="THIOREDOXIN_2"/>
    <property type="match status" value="1"/>
</dbReference>
<dbReference type="GO" id="GO:0005737">
    <property type="term" value="C:cytoplasm"/>
    <property type="evidence" value="ECO:0007669"/>
    <property type="project" value="TreeGrafter"/>
</dbReference>
<dbReference type="CDD" id="cd03017">
    <property type="entry name" value="PRX_BCP"/>
    <property type="match status" value="1"/>
</dbReference>
<evidence type="ECO:0000256" key="4">
    <source>
        <dbReference type="ARBA" id="ARBA00022862"/>
    </source>
</evidence>
<dbReference type="InterPro" id="IPR036249">
    <property type="entry name" value="Thioredoxin-like_sf"/>
</dbReference>
<dbReference type="SUPFAM" id="SSF52833">
    <property type="entry name" value="Thioredoxin-like"/>
    <property type="match status" value="1"/>
</dbReference>
<keyword evidence="6" id="KW-1015">Disulfide bond</keyword>
<proteinExistence type="inferred from homology"/>
<name>A0A0M2PRM2_PROHO</name>
<evidence type="ECO:0000256" key="7">
    <source>
        <dbReference type="ARBA" id="ARBA00023284"/>
    </source>
</evidence>
<dbReference type="Pfam" id="PF00578">
    <property type="entry name" value="AhpC-TSA"/>
    <property type="match status" value="1"/>
</dbReference>
<dbReference type="EC" id="1.11.1.24" evidence="2"/>
<dbReference type="PANTHER" id="PTHR42801">
    <property type="entry name" value="THIOREDOXIN-DEPENDENT PEROXIDE REDUCTASE"/>
    <property type="match status" value="1"/>
</dbReference>
<keyword evidence="14" id="KW-1185">Reference proteome</keyword>